<keyword evidence="2" id="KW-1185">Reference proteome</keyword>
<dbReference type="EMBL" id="JAMTCK010000014">
    <property type="protein sequence ID" value="MCP2168533.1"/>
    <property type="molecule type" value="Genomic_DNA"/>
</dbReference>
<proteinExistence type="predicted"/>
<protein>
    <submittedName>
        <fullName evidence="1">(3,5-dihydroxycyclohex-3-enyl)acetyl-CoA dehydratase subunit B</fullName>
    </submittedName>
</protein>
<dbReference type="InterPro" id="IPR001753">
    <property type="entry name" value="Enoyl-CoA_hydra/iso"/>
</dbReference>
<accession>A0AAE3KNC1</accession>
<dbReference type="Pfam" id="PF00378">
    <property type="entry name" value="ECH_1"/>
    <property type="match status" value="1"/>
</dbReference>
<dbReference type="InterPro" id="IPR053545">
    <property type="entry name" value="Enoyl-CoA_hydratase-like"/>
</dbReference>
<dbReference type="Gene3D" id="3.90.226.10">
    <property type="entry name" value="2-enoyl-CoA Hydratase, Chain A, domain 1"/>
    <property type="match status" value="1"/>
</dbReference>
<reference evidence="1" key="1">
    <citation type="submission" date="2022-06" db="EMBL/GenBank/DDBJ databases">
        <title>Genomic Encyclopedia of Archaeal and Bacterial Type Strains, Phase II (KMG-II): from individual species to whole genera.</title>
        <authorList>
            <person name="Goeker M."/>
        </authorList>
    </citation>
    <scope>NUCLEOTIDE SEQUENCE</scope>
    <source>
        <strain evidence="1">DSM 43935</strain>
    </source>
</reference>
<evidence type="ECO:0000313" key="2">
    <source>
        <dbReference type="Proteomes" id="UP001206128"/>
    </source>
</evidence>
<organism evidence="1 2">
    <name type="scientific">Goodfellowiella coeruleoviolacea</name>
    <dbReference type="NCBI Taxonomy" id="334858"/>
    <lineage>
        <taxon>Bacteria</taxon>
        <taxon>Bacillati</taxon>
        <taxon>Actinomycetota</taxon>
        <taxon>Actinomycetes</taxon>
        <taxon>Pseudonocardiales</taxon>
        <taxon>Pseudonocardiaceae</taxon>
        <taxon>Goodfellowiella</taxon>
    </lineage>
</organism>
<dbReference type="GO" id="GO:0003824">
    <property type="term" value="F:catalytic activity"/>
    <property type="evidence" value="ECO:0007669"/>
    <property type="project" value="UniProtKB-ARBA"/>
</dbReference>
<dbReference type="SUPFAM" id="SSF52096">
    <property type="entry name" value="ClpP/crotonase"/>
    <property type="match status" value="1"/>
</dbReference>
<dbReference type="PANTHER" id="PTHR11941:SF54">
    <property type="entry name" value="ENOYL-COA HYDRATASE, MITOCHONDRIAL"/>
    <property type="match status" value="1"/>
</dbReference>
<dbReference type="GO" id="GO:0006635">
    <property type="term" value="P:fatty acid beta-oxidation"/>
    <property type="evidence" value="ECO:0007669"/>
    <property type="project" value="TreeGrafter"/>
</dbReference>
<evidence type="ECO:0000313" key="1">
    <source>
        <dbReference type="EMBL" id="MCP2168533.1"/>
    </source>
</evidence>
<dbReference type="AlphaFoldDB" id="A0AAE3KNC1"/>
<dbReference type="PANTHER" id="PTHR11941">
    <property type="entry name" value="ENOYL-COA HYDRATASE-RELATED"/>
    <property type="match status" value="1"/>
</dbReference>
<comment type="caution">
    <text evidence="1">The sequence shown here is derived from an EMBL/GenBank/DDBJ whole genome shotgun (WGS) entry which is preliminary data.</text>
</comment>
<dbReference type="CDD" id="cd06558">
    <property type="entry name" value="crotonase-like"/>
    <property type="match status" value="1"/>
</dbReference>
<dbReference type="NCBIfam" id="NF042431">
    <property type="entry name" value="EnCoAhydt_DpgB"/>
    <property type="match status" value="1"/>
</dbReference>
<dbReference type="Proteomes" id="UP001206128">
    <property type="component" value="Unassembled WGS sequence"/>
</dbReference>
<sequence>MNPMSSSDVLAGQDVLSLDVAGDGSLSQSLLLAVNEFCDRVQDAPAGTVAVLRVGGDRPAPAASWPGDVTIHAVNRWERALRRLERLGAVTVAVAAGRCTSPDIELLLATDYRIATPTTSLALPADTGEFWPGMLVHRLATQIGVARTRQLLLRAPELAAARAVELGLVDEIAEDVATAVERTVASLRAVRGPEFAIRRRLLLDAPTTSFEEALGVHLAACDRTLRRAPAPAEARPAAMAAL</sequence>
<gene>
    <name evidence="1" type="ORF">LX83_005411</name>
</gene>
<name>A0AAE3KNC1_9PSEU</name>
<dbReference type="InterPro" id="IPR029045">
    <property type="entry name" value="ClpP/crotonase-like_dom_sf"/>
</dbReference>